<keyword evidence="1" id="KW-1133">Transmembrane helix</keyword>
<feature type="transmembrane region" description="Helical" evidence="1">
    <location>
        <begin position="26"/>
        <end position="50"/>
    </location>
</feature>
<evidence type="ECO:0000313" key="3">
    <source>
        <dbReference type="Proteomes" id="UP000324897"/>
    </source>
</evidence>
<name>A0A5J9T3A7_9POAL</name>
<protein>
    <submittedName>
        <fullName evidence="2">Uncharacterized protein</fullName>
    </submittedName>
</protein>
<keyword evidence="1" id="KW-0472">Membrane</keyword>
<feature type="non-terminal residue" evidence="2">
    <location>
        <position position="1"/>
    </location>
</feature>
<proteinExistence type="predicted"/>
<dbReference type="Gramene" id="TVU05863">
    <property type="protein sequence ID" value="TVU05863"/>
    <property type="gene ID" value="EJB05_49047"/>
</dbReference>
<evidence type="ECO:0000256" key="1">
    <source>
        <dbReference type="SAM" id="Phobius"/>
    </source>
</evidence>
<evidence type="ECO:0000313" key="2">
    <source>
        <dbReference type="EMBL" id="TVU05863.1"/>
    </source>
</evidence>
<comment type="caution">
    <text evidence="2">The sequence shown here is derived from an EMBL/GenBank/DDBJ whole genome shotgun (WGS) entry which is preliminary data.</text>
</comment>
<dbReference type="Proteomes" id="UP000324897">
    <property type="component" value="Unassembled WGS sequence"/>
</dbReference>
<gene>
    <name evidence="2" type="ORF">EJB05_49047</name>
</gene>
<dbReference type="EMBL" id="RWGY01000051">
    <property type="protein sequence ID" value="TVU05863.1"/>
    <property type="molecule type" value="Genomic_DNA"/>
</dbReference>
<sequence length="205" mass="21465">MSAAVANDAAPGPELAQSDLAAVKPLMYLCLASSWAGGVSAVAAALTLGFRPAPAVVASLSLWWARDASKVSAALARGFHPAPVFKRFVTAALGSSLASSVLFLAVLSLLLRAALRGVDSMAKLIKACGQPTLKRMLVDIVVPEYLSSLFFVVLFTYAAEALEDEAGRCCGCRQHCLSIEGRELCLKVSICKYANDSDDGPNDDA</sequence>
<keyword evidence="1" id="KW-0812">Transmembrane</keyword>
<accession>A0A5J9T3A7</accession>
<keyword evidence="3" id="KW-1185">Reference proteome</keyword>
<dbReference type="AlphaFoldDB" id="A0A5J9T3A7"/>
<reference evidence="2 3" key="1">
    <citation type="journal article" date="2019" name="Sci. Rep.">
        <title>A high-quality genome of Eragrostis curvula grass provides insights into Poaceae evolution and supports new strategies to enhance forage quality.</title>
        <authorList>
            <person name="Carballo J."/>
            <person name="Santos B.A.C.M."/>
            <person name="Zappacosta D."/>
            <person name="Garbus I."/>
            <person name="Selva J.P."/>
            <person name="Gallo C.A."/>
            <person name="Diaz A."/>
            <person name="Albertini E."/>
            <person name="Caccamo M."/>
            <person name="Echenique V."/>
        </authorList>
    </citation>
    <scope>NUCLEOTIDE SEQUENCE [LARGE SCALE GENOMIC DNA]</scope>
    <source>
        <strain evidence="3">cv. Victoria</strain>
        <tissue evidence="2">Leaf</tissue>
    </source>
</reference>
<organism evidence="2 3">
    <name type="scientific">Eragrostis curvula</name>
    <name type="common">weeping love grass</name>
    <dbReference type="NCBI Taxonomy" id="38414"/>
    <lineage>
        <taxon>Eukaryota</taxon>
        <taxon>Viridiplantae</taxon>
        <taxon>Streptophyta</taxon>
        <taxon>Embryophyta</taxon>
        <taxon>Tracheophyta</taxon>
        <taxon>Spermatophyta</taxon>
        <taxon>Magnoliopsida</taxon>
        <taxon>Liliopsida</taxon>
        <taxon>Poales</taxon>
        <taxon>Poaceae</taxon>
        <taxon>PACMAD clade</taxon>
        <taxon>Chloridoideae</taxon>
        <taxon>Eragrostideae</taxon>
        <taxon>Eragrostidinae</taxon>
        <taxon>Eragrostis</taxon>
    </lineage>
</organism>
<feature type="transmembrane region" description="Helical" evidence="1">
    <location>
        <begin position="88"/>
        <end position="115"/>
    </location>
</feature>